<organism evidence="1 2">
    <name type="scientific">Adineta steineri</name>
    <dbReference type="NCBI Taxonomy" id="433720"/>
    <lineage>
        <taxon>Eukaryota</taxon>
        <taxon>Metazoa</taxon>
        <taxon>Spiralia</taxon>
        <taxon>Gnathifera</taxon>
        <taxon>Rotifera</taxon>
        <taxon>Eurotatoria</taxon>
        <taxon>Bdelloidea</taxon>
        <taxon>Adinetida</taxon>
        <taxon>Adinetidae</taxon>
        <taxon>Adineta</taxon>
    </lineage>
</organism>
<protein>
    <submittedName>
        <fullName evidence="1">Uncharacterized protein</fullName>
    </submittedName>
</protein>
<reference evidence="1" key="1">
    <citation type="submission" date="2021-02" db="EMBL/GenBank/DDBJ databases">
        <authorList>
            <person name="Nowell W R."/>
        </authorList>
    </citation>
    <scope>NUCLEOTIDE SEQUENCE</scope>
</reference>
<evidence type="ECO:0000313" key="1">
    <source>
        <dbReference type="EMBL" id="CAF4072363.1"/>
    </source>
</evidence>
<proteinExistence type="predicted"/>
<accession>A0A819T3V8</accession>
<sequence length="50" mass="5633">MKIEKDKENRSTTQAIYEPSFLKKNELKNCIIEEGLLSIHLADADLGTAI</sequence>
<dbReference type="Proteomes" id="UP000663844">
    <property type="component" value="Unassembled WGS sequence"/>
</dbReference>
<feature type="non-terminal residue" evidence="1">
    <location>
        <position position="50"/>
    </location>
</feature>
<dbReference type="EMBL" id="CAJOAZ010004720">
    <property type="protein sequence ID" value="CAF4072363.1"/>
    <property type="molecule type" value="Genomic_DNA"/>
</dbReference>
<evidence type="ECO:0000313" key="2">
    <source>
        <dbReference type="Proteomes" id="UP000663844"/>
    </source>
</evidence>
<gene>
    <name evidence="1" type="ORF">OXD698_LOCUS33791</name>
</gene>
<name>A0A819T3V8_9BILA</name>
<comment type="caution">
    <text evidence="1">The sequence shown here is derived from an EMBL/GenBank/DDBJ whole genome shotgun (WGS) entry which is preliminary data.</text>
</comment>
<dbReference type="AlphaFoldDB" id="A0A819T3V8"/>